<reference evidence="2" key="1">
    <citation type="submission" date="2016-06" db="EMBL/GenBank/DDBJ databases">
        <title>Parallel loss of symbiosis genes in relatives of nitrogen-fixing non-legume Parasponia.</title>
        <authorList>
            <person name="Van Velzen R."/>
            <person name="Holmer R."/>
            <person name="Bu F."/>
            <person name="Rutten L."/>
            <person name="Van Zeijl A."/>
            <person name="Liu W."/>
            <person name="Santuari L."/>
            <person name="Cao Q."/>
            <person name="Sharma T."/>
            <person name="Shen D."/>
            <person name="Roswanjaya Y."/>
            <person name="Wardhani T."/>
            <person name="Kalhor M.S."/>
            <person name="Jansen J."/>
            <person name="Van den Hoogen J."/>
            <person name="Gungor B."/>
            <person name="Hartog M."/>
            <person name="Hontelez J."/>
            <person name="Verver J."/>
            <person name="Yang W.-C."/>
            <person name="Schijlen E."/>
            <person name="Repin R."/>
            <person name="Schilthuizen M."/>
            <person name="Schranz E."/>
            <person name="Heidstra R."/>
            <person name="Miyata K."/>
            <person name="Fedorova E."/>
            <person name="Kohlen W."/>
            <person name="Bisseling T."/>
            <person name="Smit S."/>
            <person name="Geurts R."/>
        </authorList>
    </citation>
    <scope>NUCLEOTIDE SEQUENCE [LARGE SCALE GENOMIC DNA]</scope>
    <source>
        <strain evidence="2">cv. RG33-2</strain>
    </source>
</reference>
<comment type="caution">
    <text evidence="1">The sequence shown here is derived from an EMBL/GenBank/DDBJ whole genome shotgun (WGS) entry which is preliminary data.</text>
</comment>
<protein>
    <submittedName>
        <fullName evidence="1">Uncharacterized protein</fullName>
    </submittedName>
</protein>
<dbReference type="InParanoid" id="A0A2P5FNN8"/>
<dbReference type="AlphaFoldDB" id="A0A2P5FNN8"/>
<name>A0A2P5FNN8_TREOI</name>
<evidence type="ECO:0000313" key="2">
    <source>
        <dbReference type="Proteomes" id="UP000237000"/>
    </source>
</evidence>
<gene>
    <name evidence="1" type="ORF">TorRG33x02_046040</name>
</gene>
<keyword evidence="2" id="KW-1185">Reference proteome</keyword>
<accession>A0A2P5FNN8</accession>
<dbReference type="Proteomes" id="UP000237000">
    <property type="component" value="Unassembled WGS sequence"/>
</dbReference>
<sequence>MRTFQIEECSRADPLLRDSSGGKEGWRYCVEAWLSHGIACRLKIDVGSQFLVKAKGDFGGERETCKRK</sequence>
<proteinExistence type="predicted"/>
<evidence type="ECO:0000313" key="1">
    <source>
        <dbReference type="EMBL" id="PON99437.1"/>
    </source>
</evidence>
<dbReference type="OrthoDB" id="10497687at2759"/>
<dbReference type="EMBL" id="JXTC01000018">
    <property type="protein sequence ID" value="PON99437.1"/>
    <property type="molecule type" value="Genomic_DNA"/>
</dbReference>
<organism evidence="1 2">
    <name type="scientific">Trema orientale</name>
    <name type="common">Charcoal tree</name>
    <name type="synonym">Celtis orientalis</name>
    <dbReference type="NCBI Taxonomy" id="63057"/>
    <lineage>
        <taxon>Eukaryota</taxon>
        <taxon>Viridiplantae</taxon>
        <taxon>Streptophyta</taxon>
        <taxon>Embryophyta</taxon>
        <taxon>Tracheophyta</taxon>
        <taxon>Spermatophyta</taxon>
        <taxon>Magnoliopsida</taxon>
        <taxon>eudicotyledons</taxon>
        <taxon>Gunneridae</taxon>
        <taxon>Pentapetalae</taxon>
        <taxon>rosids</taxon>
        <taxon>fabids</taxon>
        <taxon>Rosales</taxon>
        <taxon>Cannabaceae</taxon>
        <taxon>Trema</taxon>
    </lineage>
</organism>